<accession>A0AB34KDY1</accession>
<dbReference type="Proteomes" id="UP001515480">
    <property type="component" value="Unassembled WGS sequence"/>
</dbReference>
<dbReference type="Gene3D" id="1.25.10.10">
    <property type="entry name" value="Leucine-rich Repeat Variant"/>
    <property type="match status" value="1"/>
</dbReference>
<dbReference type="SUPFAM" id="SSF48371">
    <property type="entry name" value="ARM repeat"/>
    <property type="match status" value="1"/>
</dbReference>
<reference evidence="2 3" key="1">
    <citation type="journal article" date="2024" name="Science">
        <title>Giant polyketide synthase enzymes in the biosynthesis of giant marine polyether toxins.</title>
        <authorList>
            <person name="Fallon T.R."/>
            <person name="Shende V.V."/>
            <person name="Wierzbicki I.H."/>
            <person name="Pendleton A.L."/>
            <person name="Watervoot N.F."/>
            <person name="Auber R.P."/>
            <person name="Gonzalez D.J."/>
            <person name="Wisecaver J.H."/>
            <person name="Moore B.S."/>
        </authorList>
    </citation>
    <scope>NUCLEOTIDE SEQUENCE [LARGE SCALE GENOMIC DNA]</scope>
    <source>
        <strain evidence="2 3">12B1</strain>
    </source>
</reference>
<proteinExistence type="predicted"/>
<name>A0AB34KDY1_PRYPA</name>
<gene>
    <name evidence="2" type="ORF">AB1Y20_001520</name>
</gene>
<keyword evidence="1" id="KW-0812">Transmembrane</keyword>
<keyword evidence="1" id="KW-1133">Transmembrane helix</keyword>
<dbReference type="InterPro" id="IPR016024">
    <property type="entry name" value="ARM-type_fold"/>
</dbReference>
<evidence type="ECO:0000256" key="1">
    <source>
        <dbReference type="SAM" id="Phobius"/>
    </source>
</evidence>
<dbReference type="EMBL" id="JBGBPQ010000001">
    <property type="protein sequence ID" value="KAL1530620.1"/>
    <property type="molecule type" value="Genomic_DNA"/>
</dbReference>
<evidence type="ECO:0000313" key="2">
    <source>
        <dbReference type="EMBL" id="KAL1530620.1"/>
    </source>
</evidence>
<keyword evidence="1" id="KW-0472">Membrane</keyword>
<comment type="caution">
    <text evidence="2">The sequence shown here is derived from an EMBL/GenBank/DDBJ whole genome shotgun (WGS) entry which is preliminary data.</text>
</comment>
<evidence type="ECO:0000313" key="3">
    <source>
        <dbReference type="Proteomes" id="UP001515480"/>
    </source>
</evidence>
<dbReference type="InterPro" id="IPR011989">
    <property type="entry name" value="ARM-like"/>
</dbReference>
<dbReference type="AlphaFoldDB" id="A0AB34KDY1"/>
<feature type="transmembrane region" description="Helical" evidence="1">
    <location>
        <begin position="154"/>
        <end position="174"/>
    </location>
</feature>
<keyword evidence="3" id="KW-1185">Reference proteome</keyword>
<sequence>MSRCQVANGTAHGEVIVMKEKTQRLITCRQEPVRGEAVARQRATMDQPKQIVAAKYQQTTSRATPDAVARELRKLPAASGPLDSRKRALHDLAHALAYVQEQHKTKVVEACTKDDAAGLLLSLLDDIDAAPPVPASEDVIRVGRRVLGMGPMDARLYVLSCFVNLAYLGGAAMLRLPPSGQRISAMELLMDTLLNTADSESVLFYAVAGLYNLSNDGSFADLAARKPGLLQKLEQLSASPNPDTVKYASGTVEYWRKHAGAWPPH</sequence>
<organism evidence="2 3">
    <name type="scientific">Prymnesium parvum</name>
    <name type="common">Toxic golden alga</name>
    <dbReference type="NCBI Taxonomy" id="97485"/>
    <lineage>
        <taxon>Eukaryota</taxon>
        <taxon>Haptista</taxon>
        <taxon>Haptophyta</taxon>
        <taxon>Prymnesiophyceae</taxon>
        <taxon>Prymnesiales</taxon>
        <taxon>Prymnesiaceae</taxon>
        <taxon>Prymnesium</taxon>
    </lineage>
</organism>
<protein>
    <submittedName>
        <fullName evidence="2">Uncharacterized protein</fullName>
    </submittedName>
</protein>